<reference evidence="10" key="2">
    <citation type="journal article" date="2017" name="Nat. Plants">
        <title>The Aegilops tauschii genome reveals multiple impacts of transposons.</title>
        <authorList>
            <person name="Zhao G."/>
            <person name="Zou C."/>
            <person name="Li K."/>
            <person name="Wang K."/>
            <person name="Li T."/>
            <person name="Gao L."/>
            <person name="Zhang X."/>
            <person name="Wang H."/>
            <person name="Yang Z."/>
            <person name="Liu X."/>
            <person name="Jiang W."/>
            <person name="Mao L."/>
            <person name="Kong X."/>
            <person name="Jiao Y."/>
            <person name="Jia J."/>
        </authorList>
    </citation>
    <scope>NUCLEOTIDE SEQUENCE [LARGE SCALE GENOMIC DNA]</scope>
    <source>
        <strain evidence="10">cv. AL8/78</strain>
    </source>
</reference>
<keyword evidence="7" id="KW-0238">DNA-binding</keyword>
<dbReference type="PANTHER" id="PTHR14865">
    <property type="entry name" value="CST COMPLEX SUBUNIT CTC1"/>
    <property type="match status" value="1"/>
</dbReference>
<evidence type="ECO:0000313" key="10">
    <source>
        <dbReference type="Proteomes" id="UP000015105"/>
    </source>
</evidence>
<evidence type="ECO:0000256" key="5">
    <source>
        <dbReference type="ARBA" id="ARBA00022454"/>
    </source>
</evidence>
<evidence type="ECO:0000256" key="3">
    <source>
        <dbReference type="ARBA" id="ARBA00006332"/>
    </source>
</evidence>
<proteinExistence type="inferred from homology"/>
<name>A0A453KQL9_AEGTS</name>
<dbReference type="GO" id="GO:0042162">
    <property type="term" value="F:telomeric DNA binding"/>
    <property type="evidence" value="ECO:0007669"/>
    <property type="project" value="TreeGrafter"/>
</dbReference>
<sequence length="623" mass="69856">MSSLPLRLQLVDDTGCIDVIIPDLPPNVYMNGIYEINDCKLVLEGPVAYLDHYGVADPLSCKAVFQQLSYRKRVHHLKIYLIVHWSELNHIGPPSRIPLQTNNSARLFHLLKVSHIFPSVNNFLRIGGYYLLECPTDSLRFAMKGCGCFQGGKISLDSQDKIWSLAITFNGNINVKQGIVDQSIGVSSLRVDEPLSKNTFHNEIKLLQSWWNDFCQYSDFHLNFYCEAVSEKMKVYDIMCYVLNGLGSYSIEVISVSSCIEIMMHKKSFGSSNLQSQKLVQGDLISLHGKVENIHSHDSKERRLVPGNDKRSICIHVADDNQMVRLSGYLSKHCYPIGIGPGAAVTFHRVLLTHREVLLTPVTYIEVTSIGHIEVNRERATSPLMPGGLKDDSLSTVSFCLLSHHKHFKDCTPMRFHCRVVTVHFLVLDSCLNDSQISESVNQGKIPKAKVPLAGFIVDNGTSLCCCWADDARAELLLRLQEIAILDASVNLKRSKDRNNAKIQRTLGSCLEKMLKKHKKVIVKNYGVPPDISCRDLELLSDVGNVLSSLEEELLKFIVLNACRNGTLNVIASALDASAINGSNVELPDVYPAHNMQNFWVNEIVQVDPLEEARRLYASLENR</sequence>
<keyword evidence="5" id="KW-0158">Chromosome</keyword>
<reference evidence="10" key="1">
    <citation type="journal article" date="2014" name="Science">
        <title>Ancient hybridizations among the ancestral genomes of bread wheat.</title>
        <authorList>
            <consortium name="International Wheat Genome Sequencing Consortium,"/>
            <person name="Marcussen T."/>
            <person name="Sandve S.R."/>
            <person name="Heier L."/>
            <person name="Spannagl M."/>
            <person name="Pfeifer M."/>
            <person name="Jakobsen K.S."/>
            <person name="Wulff B.B."/>
            <person name="Steuernagel B."/>
            <person name="Mayer K.F."/>
            <person name="Olsen O.A."/>
        </authorList>
    </citation>
    <scope>NUCLEOTIDE SEQUENCE [LARGE SCALE GENOMIC DNA]</scope>
    <source>
        <strain evidence="10">cv. AL8/78</strain>
    </source>
</reference>
<dbReference type="PANTHER" id="PTHR14865:SF2">
    <property type="entry name" value="CST COMPLEX SUBUNIT CTC1"/>
    <property type="match status" value="1"/>
</dbReference>
<evidence type="ECO:0000256" key="4">
    <source>
        <dbReference type="ARBA" id="ARBA00016175"/>
    </source>
</evidence>
<reference evidence="9" key="3">
    <citation type="journal article" date="2017" name="Nature">
        <title>Genome sequence of the progenitor of the wheat D genome Aegilops tauschii.</title>
        <authorList>
            <person name="Luo M.C."/>
            <person name="Gu Y.Q."/>
            <person name="Puiu D."/>
            <person name="Wang H."/>
            <person name="Twardziok S.O."/>
            <person name="Deal K.R."/>
            <person name="Huo N."/>
            <person name="Zhu T."/>
            <person name="Wang L."/>
            <person name="Wang Y."/>
            <person name="McGuire P.E."/>
            <person name="Liu S."/>
            <person name="Long H."/>
            <person name="Ramasamy R.K."/>
            <person name="Rodriguez J.C."/>
            <person name="Van S.L."/>
            <person name="Yuan L."/>
            <person name="Wang Z."/>
            <person name="Xia Z."/>
            <person name="Xiao L."/>
            <person name="Anderson O.D."/>
            <person name="Ouyang S."/>
            <person name="Liang Y."/>
            <person name="Zimin A.V."/>
            <person name="Pertea G."/>
            <person name="Qi P."/>
            <person name="Bennetzen J.L."/>
            <person name="Dai X."/>
            <person name="Dawson M.W."/>
            <person name="Muller H.G."/>
            <person name="Kugler K."/>
            <person name="Rivarola-Duarte L."/>
            <person name="Spannagl M."/>
            <person name="Mayer K.F.X."/>
            <person name="Lu F.H."/>
            <person name="Bevan M.W."/>
            <person name="Leroy P."/>
            <person name="Li P."/>
            <person name="You F.M."/>
            <person name="Sun Q."/>
            <person name="Liu Z."/>
            <person name="Lyons E."/>
            <person name="Wicker T."/>
            <person name="Salzberg S.L."/>
            <person name="Devos K.M."/>
            <person name="Dvorak J."/>
        </authorList>
    </citation>
    <scope>NUCLEOTIDE SEQUENCE [LARGE SCALE GENOMIC DNA]</scope>
    <source>
        <strain evidence="9">cv. AL8/78</strain>
    </source>
</reference>
<dbReference type="AlphaFoldDB" id="A0A453KQL9"/>
<keyword evidence="8" id="KW-0539">Nucleus</keyword>
<dbReference type="GO" id="GO:0003697">
    <property type="term" value="F:single-stranded DNA binding"/>
    <property type="evidence" value="ECO:0007669"/>
    <property type="project" value="TreeGrafter"/>
</dbReference>
<dbReference type="EnsemblPlants" id="AET5Gv20485700.9">
    <property type="protein sequence ID" value="AET5Gv20485700.9"/>
    <property type="gene ID" value="AET5Gv20485700"/>
</dbReference>
<accession>A0A453KQL9</accession>
<dbReference type="InterPro" id="IPR042617">
    <property type="entry name" value="CTC1-like"/>
</dbReference>
<evidence type="ECO:0000256" key="7">
    <source>
        <dbReference type="ARBA" id="ARBA00023125"/>
    </source>
</evidence>
<evidence type="ECO:0000256" key="1">
    <source>
        <dbReference type="ARBA" id="ARBA00004123"/>
    </source>
</evidence>
<comment type="similarity">
    <text evidence="3">Belongs to the CTC1 family.</text>
</comment>
<dbReference type="Gramene" id="AET5Gv20485700.9">
    <property type="protein sequence ID" value="AET5Gv20485700.9"/>
    <property type="gene ID" value="AET5Gv20485700"/>
</dbReference>
<evidence type="ECO:0000256" key="8">
    <source>
        <dbReference type="ARBA" id="ARBA00023242"/>
    </source>
</evidence>
<evidence type="ECO:0000256" key="2">
    <source>
        <dbReference type="ARBA" id="ARBA00004574"/>
    </source>
</evidence>
<dbReference type="GO" id="GO:0045740">
    <property type="term" value="P:positive regulation of DNA replication"/>
    <property type="evidence" value="ECO:0007669"/>
    <property type="project" value="TreeGrafter"/>
</dbReference>
<evidence type="ECO:0000256" key="6">
    <source>
        <dbReference type="ARBA" id="ARBA00022895"/>
    </source>
</evidence>
<dbReference type="GO" id="GO:1990879">
    <property type="term" value="C:CST complex"/>
    <property type="evidence" value="ECO:0007669"/>
    <property type="project" value="TreeGrafter"/>
</dbReference>
<reference evidence="9" key="5">
    <citation type="journal article" date="2021" name="G3 (Bethesda)">
        <title>Aegilops tauschii genome assembly Aet v5.0 features greater sequence contiguity and improved annotation.</title>
        <authorList>
            <person name="Wang L."/>
            <person name="Zhu T."/>
            <person name="Rodriguez J.C."/>
            <person name="Deal K.R."/>
            <person name="Dubcovsky J."/>
            <person name="McGuire P.E."/>
            <person name="Lux T."/>
            <person name="Spannagl M."/>
            <person name="Mayer K.F.X."/>
            <person name="Baldrich P."/>
            <person name="Meyers B.C."/>
            <person name="Huo N."/>
            <person name="Gu Y.Q."/>
            <person name="Zhou H."/>
            <person name="Devos K.M."/>
            <person name="Bennetzen J.L."/>
            <person name="Unver T."/>
            <person name="Budak H."/>
            <person name="Gulick P.J."/>
            <person name="Galiba G."/>
            <person name="Kalapos B."/>
            <person name="Nelson D.R."/>
            <person name="Li P."/>
            <person name="You F.M."/>
            <person name="Luo M.C."/>
            <person name="Dvorak J."/>
        </authorList>
    </citation>
    <scope>NUCLEOTIDE SEQUENCE [LARGE SCALE GENOMIC DNA]</scope>
    <source>
        <strain evidence="9">cv. AL8/78</strain>
    </source>
</reference>
<keyword evidence="6" id="KW-0779">Telomere</keyword>
<dbReference type="GO" id="GO:0010833">
    <property type="term" value="P:telomere maintenance via telomere lengthening"/>
    <property type="evidence" value="ECO:0007669"/>
    <property type="project" value="TreeGrafter"/>
</dbReference>
<organism evidence="9 10">
    <name type="scientific">Aegilops tauschii subsp. strangulata</name>
    <name type="common">Goatgrass</name>
    <dbReference type="NCBI Taxonomy" id="200361"/>
    <lineage>
        <taxon>Eukaryota</taxon>
        <taxon>Viridiplantae</taxon>
        <taxon>Streptophyta</taxon>
        <taxon>Embryophyta</taxon>
        <taxon>Tracheophyta</taxon>
        <taxon>Spermatophyta</taxon>
        <taxon>Magnoliopsida</taxon>
        <taxon>Liliopsida</taxon>
        <taxon>Poales</taxon>
        <taxon>Poaceae</taxon>
        <taxon>BOP clade</taxon>
        <taxon>Pooideae</taxon>
        <taxon>Triticodae</taxon>
        <taxon>Triticeae</taxon>
        <taxon>Triticinae</taxon>
        <taxon>Aegilops</taxon>
    </lineage>
</organism>
<keyword evidence="10" id="KW-1185">Reference proteome</keyword>
<comment type="subcellular location">
    <subcellularLocation>
        <location evidence="2">Chromosome</location>
        <location evidence="2">Telomere</location>
    </subcellularLocation>
    <subcellularLocation>
        <location evidence="1">Nucleus</location>
    </subcellularLocation>
</comment>
<protein>
    <recommendedName>
        <fullName evidence="4">CST complex subunit CTC1</fullName>
    </recommendedName>
</protein>
<evidence type="ECO:0000313" key="9">
    <source>
        <dbReference type="EnsemblPlants" id="AET5Gv20485700.9"/>
    </source>
</evidence>
<reference evidence="9" key="4">
    <citation type="submission" date="2019-03" db="UniProtKB">
        <authorList>
            <consortium name="EnsemblPlants"/>
        </authorList>
    </citation>
    <scope>IDENTIFICATION</scope>
</reference>
<dbReference type="Proteomes" id="UP000015105">
    <property type="component" value="Chromosome 5D"/>
</dbReference>